<sequence length="208" mass="21479">MQPAPPAPIAPKDIRPGRHWYGTAAAVALVLTVLGVVLGMNAVSGVADAVDDGDQFANGETVTVRLGPDSDKSVWISDPGPGFHSTCVITGPGDPKVTAPGIDVFLTYGQTWNPRYAIEVTRTGDYALTCQAPEPARYAVGESGGFLSLAGRLMVAVLLTGLGLVACVVIVVVTALRRRGHRERLLAERHAAAAAGQPAHPAPASGGR</sequence>
<dbReference type="EMBL" id="AP017424">
    <property type="protein sequence ID" value="BAU85070.1"/>
    <property type="molecule type" value="Genomic_DNA"/>
</dbReference>
<feature type="transmembrane region" description="Helical" evidence="1">
    <location>
        <begin position="20"/>
        <end position="43"/>
    </location>
</feature>
<accession>A0A160P3K2</accession>
<organism evidence="2 3">
    <name type="scientific">Streptomyces laurentii</name>
    <dbReference type="NCBI Taxonomy" id="39478"/>
    <lineage>
        <taxon>Bacteria</taxon>
        <taxon>Bacillati</taxon>
        <taxon>Actinomycetota</taxon>
        <taxon>Actinomycetes</taxon>
        <taxon>Kitasatosporales</taxon>
        <taxon>Streptomycetaceae</taxon>
        <taxon>Streptomyces</taxon>
    </lineage>
</organism>
<dbReference type="Proteomes" id="UP000217676">
    <property type="component" value="Chromosome"/>
</dbReference>
<protein>
    <recommendedName>
        <fullName evidence="4">Serine/arginine repetitive matrix protein 2</fullName>
    </recommendedName>
</protein>
<evidence type="ECO:0000313" key="2">
    <source>
        <dbReference type="EMBL" id="BAU85070.1"/>
    </source>
</evidence>
<feature type="transmembrane region" description="Helical" evidence="1">
    <location>
        <begin position="153"/>
        <end position="176"/>
    </location>
</feature>
<keyword evidence="1" id="KW-0812">Transmembrane</keyword>
<evidence type="ECO:0000256" key="1">
    <source>
        <dbReference type="SAM" id="Phobius"/>
    </source>
</evidence>
<evidence type="ECO:0000313" key="3">
    <source>
        <dbReference type="Proteomes" id="UP000217676"/>
    </source>
</evidence>
<reference evidence="2 3" key="1">
    <citation type="journal article" date="2016" name="Genome Announc.">
        <title>Complete Genome Sequence of Thiostrepton-Producing Streptomyces laurentii ATCC 31255.</title>
        <authorList>
            <person name="Doi K."/>
            <person name="Fujino Y."/>
            <person name="Nagayoshi Y."/>
            <person name="Ohshima T."/>
            <person name="Ogata S."/>
        </authorList>
    </citation>
    <scope>NUCLEOTIDE SEQUENCE [LARGE SCALE GENOMIC DNA]</scope>
    <source>
        <strain evidence="2 3">ATCC 31255</strain>
    </source>
</reference>
<name>A0A160P3K2_STRLU</name>
<evidence type="ECO:0008006" key="4">
    <source>
        <dbReference type="Google" id="ProtNLM"/>
    </source>
</evidence>
<proteinExistence type="predicted"/>
<dbReference type="KEGG" id="slau:SLA_4182"/>
<keyword evidence="3" id="KW-1185">Reference proteome</keyword>
<keyword evidence="1" id="KW-0472">Membrane</keyword>
<keyword evidence="1" id="KW-1133">Transmembrane helix</keyword>
<gene>
    <name evidence="2" type="ORF">SLA_4182</name>
</gene>
<dbReference type="AlphaFoldDB" id="A0A160P3K2"/>